<keyword evidence="3 5" id="KW-0560">Oxidoreductase</keyword>
<comment type="caution">
    <text evidence="11">The sequence shown here is derived from an EMBL/GenBank/DDBJ whole genome shotgun (WGS) entry which is preliminary data.</text>
</comment>
<dbReference type="EMBL" id="DRKP01000163">
    <property type="protein sequence ID" value="HEB97352.1"/>
    <property type="molecule type" value="Genomic_DNA"/>
</dbReference>
<dbReference type="FunFam" id="3.90.110.10:FF:000004">
    <property type="entry name" value="Malate dehydrogenase"/>
    <property type="match status" value="1"/>
</dbReference>
<sequence length="311" mass="32756">MGRRKIALIGGGQIGGTLALLITQKALGDVVLVDRPELEGPMRGKALDLMALRPHGGHDVAIRGSGDYAAIGGADLVIVTAGLPRKPGMDREDLLDTNLRIVRQVAQQVRQHAPDAFVILTTNPLDAMVYAFHHYSGLPPQRLAGMAGALDSGRFRSFIAMETGLSVADVSALVIGGHGPSMIPLTRTATVGGIPLADLLTAEQIRSIVARTREAGTEIVQLLGNGSAFYSPAAAAVEMAEACLRDRKRVIPAAALCRGEYGVDGLFLGVPCVIGSGGVERVIEFQLTPEERALFDATTERVRATVAALRL</sequence>
<proteinExistence type="inferred from homology"/>
<evidence type="ECO:0000256" key="6">
    <source>
        <dbReference type="PIRSR" id="PIRSR000102-1"/>
    </source>
</evidence>
<dbReference type="SUPFAM" id="SSF56327">
    <property type="entry name" value="LDH C-terminal domain-like"/>
    <property type="match status" value="1"/>
</dbReference>
<dbReference type="SUPFAM" id="SSF51735">
    <property type="entry name" value="NAD(P)-binding Rossmann-fold domains"/>
    <property type="match status" value="1"/>
</dbReference>
<evidence type="ECO:0000256" key="5">
    <source>
        <dbReference type="HAMAP-Rule" id="MF_00487"/>
    </source>
</evidence>
<keyword evidence="2 5" id="KW-0816">Tricarboxylic acid cycle</keyword>
<dbReference type="GO" id="GO:0006099">
    <property type="term" value="P:tricarboxylic acid cycle"/>
    <property type="evidence" value="ECO:0007669"/>
    <property type="project" value="UniProtKB-UniRule"/>
</dbReference>
<dbReference type="InterPro" id="IPR001557">
    <property type="entry name" value="L-lactate/malate_DH"/>
</dbReference>
<feature type="active site" description="Proton acceptor" evidence="5 6">
    <location>
        <position position="178"/>
    </location>
</feature>
<accession>A0A831RNI9</accession>
<gene>
    <name evidence="5 11" type="primary">mdh</name>
    <name evidence="11" type="ORF">ENI96_13100</name>
</gene>
<dbReference type="AlphaFoldDB" id="A0A831RNI9"/>
<evidence type="ECO:0000256" key="7">
    <source>
        <dbReference type="PIRSR" id="PIRSR000102-2"/>
    </source>
</evidence>
<evidence type="ECO:0000259" key="10">
    <source>
        <dbReference type="Pfam" id="PF02866"/>
    </source>
</evidence>
<dbReference type="PANTHER" id="PTHR43128">
    <property type="entry name" value="L-2-HYDROXYCARBOXYLATE DEHYDROGENASE (NAD(P)(+))"/>
    <property type="match status" value="1"/>
</dbReference>
<feature type="domain" description="Lactate/malate dehydrogenase N-terminal" evidence="9">
    <location>
        <begin position="5"/>
        <end position="145"/>
    </location>
</feature>
<evidence type="ECO:0000313" key="11">
    <source>
        <dbReference type="EMBL" id="HEB97352.1"/>
    </source>
</evidence>
<feature type="binding site" evidence="5 8">
    <location>
        <position position="98"/>
    </location>
    <ligand>
        <name>NAD(+)</name>
        <dbReference type="ChEBI" id="CHEBI:57540"/>
    </ligand>
</feature>
<dbReference type="Gene3D" id="3.90.110.10">
    <property type="entry name" value="Lactate dehydrogenase/glycoside hydrolase, family 4, C-terminal"/>
    <property type="match status" value="1"/>
</dbReference>
<dbReference type="Pfam" id="PF02866">
    <property type="entry name" value="Ldh_1_C"/>
    <property type="match status" value="1"/>
</dbReference>
<evidence type="ECO:0000256" key="1">
    <source>
        <dbReference type="ARBA" id="ARBA00003966"/>
    </source>
</evidence>
<comment type="similarity">
    <text evidence="5">Belongs to the LDH/MDH superfamily. MDH type 3 family.</text>
</comment>
<evidence type="ECO:0000256" key="3">
    <source>
        <dbReference type="ARBA" id="ARBA00023002"/>
    </source>
</evidence>
<dbReference type="PRINTS" id="PR00086">
    <property type="entry name" value="LLDHDRGNASE"/>
</dbReference>
<name>A0A831RNI9_9GAMM</name>
<dbReference type="InterPro" id="IPR011275">
    <property type="entry name" value="Malate_DH_type3"/>
</dbReference>
<dbReference type="NCBIfam" id="NF004863">
    <property type="entry name" value="PRK06223.1"/>
    <property type="match status" value="1"/>
</dbReference>
<evidence type="ECO:0000256" key="2">
    <source>
        <dbReference type="ARBA" id="ARBA00022532"/>
    </source>
</evidence>
<feature type="binding site" evidence="5">
    <location>
        <begin position="121"/>
        <end position="123"/>
    </location>
    <ligand>
        <name>NAD(+)</name>
        <dbReference type="ChEBI" id="CHEBI:57540"/>
    </ligand>
</feature>
<reference evidence="11" key="1">
    <citation type="journal article" date="2020" name="mSystems">
        <title>Genome- and Community-Level Interaction Insights into Carbon Utilization and Element Cycling Functions of Hydrothermarchaeota in Hydrothermal Sediment.</title>
        <authorList>
            <person name="Zhou Z."/>
            <person name="Liu Y."/>
            <person name="Xu W."/>
            <person name="Pan J."/>
            <person name="Luo Z.H."/>
            <person name="Li M."/>
        </authorList>
    </citation>
    <scope>NUCLEOTIDE SEQUENCE [LARGE SCALE GENOMIC DNA]</scope>
    <source>
        <strain evidence="11">HyVt-443</strain>
    </source>
</reference>
<evidence type="ECO:0000256" key="4">
    <source>
        <dbReference type="ARBA" id="ARBA00023027"/>
    </source>
</evidence>
<dbReference type="PIRSF" id="PIRSF000102">
    <property type="entry name" value="Lac_mal_DH"/>
    <property type="match status" value="1"/>
</dbReference>
<dbReference type="InterPro" id="IPR001236">
    <property type="entry name" value="Lactate/malate_DH_N"/>
</dbReference>
<feature type="binding site" evidence="5 8">
    <location>
        <begin position="10"/>
        <end position="15"/>
    </location>
    <ligand>
        <name>NAD(+)</name>
        <dbReference type="ChEBI" id="CHEBI:57540"/>
    </ligand>
</feature>
<dbReference type="PANTHER" id="PTHR43128:SF16">
    <property type="entry name" value="L-LACTATE DEHYDROGENASE"/>
    <property type="match status" value="1"/>
</dbReference>
<feature type="binding site" evidence="5 7">
    <location>
        <position position="85"/>
    </location>
    <ligand>
        <name>substrate</name>
    </ligand>
</feature>
<dbReference type="GO" id="GO:0004459">
    <property type="term" value="F:L-lactate dehydrogenase (NAD+) activity"/>
    <property type="evidence" value="ECO:0007669"/>
    <property type="project" value="TreeGrafter"/>
</dbReference>
<dbReference type="Proteomes" id="UP000886251">
    <property type="component" value="Unassembled WGS sequence"/>
</dbReference>
<feature type="binding site" evidence="5 7">
    <location>
        <position position="123"/>
    </location>
    <ligand>
        <name>substrate</name>
    </ligand>
</feature>
<dbReference type="HAMAP" id="MF_00487">
    <property type="entry name" value="Malate_dehydrog_3"/>
    <property type="match status" value="1"/>
</dbReference>
<feature type="binding site" evidence="5 7">
    <location>
        <position position="91"/>
    </location>
    <ligand>
        <name>substrate</name>
    </ligand>
</feature>
<feature type="domain" description="Lactate/malate dehydrogenase C-terminal" evidence="10">
    <location>
        <begin position="150"/>
        <end position="304"/>
    </location>
</feature>
<dbReference type="GO" id="GO:0030060">
    <property type="term" value="F:L-malate dehydrogenase (NAD+) activity"/>
    <property type="evidence" value="ECO:0007669"/>
    <property type="project" value="UniProtKB-UniRule"/>
</dbReference>
<dbReference type="InterPro" id="IPR036291">
    <property type="entry name" value="NAD(P)-bd_dom_sf"/>
</dbReference>
<dbReference type="InterPro" id="IPR022383">
    <property type="entry name" value="Lactate/malate_DH_C"/>
</dbReference>
<feature type="binding site" evidence="5 7">
    <location>
        <position position="154"/>
    </location>
    <ligand>
        <name>substrate</name>
    </ligand>
</feature>
<dbReference type="CDD" id="cd01339">
    <property type="entry name" value="LDH-like_MDH"/>
    <property type="match status" value="1"/>
</dbReference>
<dbReference type="NCBIfam" id="TIGR01763">
    <property type="entry name" value="MalateDH_bact"/>
    <property type="match status" value="1"/>
</dbReference>
<protein>
    <recommendedName>
        <fullName evidence="5">Malate dehydrogenase</fullName>
        <ecNumber evidence="5">1.1.1.37</ecNumber>
    </recommendedName>
</protein>
<dbReference type="GO" id="GO:0006089">
    <property type="term" value="P:lactate metabolic process"/>
    <property type="evidence" value="ECO:0007669"/>
    <property type="project" value="TreeGrafter"/>
</dbReference>
<evidence type="ECO:0000256" key="8">
    <source>
        <dbReference type="PIRSR" id="PIRSR000102-3"/>
    </source>
</evidence>
<comment type="catalytic activity">
    <reaction evidence="5">
        <text>(S)-malate + NAD(+) = oxaloacetate + NADH + H(+)</text>
        <dbReference type="Rhea" id="RHEA:21432"/>
        <dbReference type="ChEBI" id="CHEBI:15378"/>
        <dbReference type="ChEBI" id="CHEBI:15589"/>
        <dbReference type="ChEBI" id="CHEBI:16452"/>
        <dbReference type="ChEBI" id="CHEBI:57540"/>
        <dbReference type="ChEBI" id="CHEBI:57945"/>
        <dbReference type="EC" id="1.1.1.37"/>
    </reaction>
</comment>
<dbReference type="Pfam" id="PF00056">
    <property type="entry name" value="Ldh_1_N"/>
    <property type="match status" value="1"/>
</dbReference>
<dbReference type="Gene3D" id="3.40.50.720">
    <property type="entry name" value="NAD(P)-binding Rossmann-like Domain"/>
    <property type="match status" value="1"/>
</dbReference>
<organism evidence="11">
    <name type="scientific">Sedimenticola thiotaurini</name>
    <dbReference type="NCBI Taxonomy" id="1543721"/>
    <lineage>
        <taxon>Bacteria</taxon>
        <taxon>Pseudomonadati</taxon>
        <taxon>Pseudomonadota</taxon>
        <taxon>Gammaproteobacteria</taxon>
        <taxon>Chromatiales</taxon>
        <taxon>Sedimenticolaceae</taxon>
        <taxon>Sedimenticola</taxon>
    </lineage>
</organism>
<evidence type="ECO:0000259" key="9">
    <source>
        <dbReference type="Pfam" id="PF00056"/>
    </source>
</evidence>
<keyword evidence="4 5" id="KW-0520">NAD</keyword>
<dbReference type="EC" id="1.1.1.37" evidence="5"/>
<feature type="binding site" evidence="5 8">
    <location>
        <position position="34"/>
    </location>
    <ligand>
        <name>NAD(+)</name>
        <dbReference type="ChEBI" id="CHEBI:57540"/>
    </ligand>
</feature>
<comment type="function">
    <text evidence="1 5">Catalyzes the reversible oxidation of malate to oxaloacetate.</text>
</comment>
<dbReference type="InterPro" id="IPR015955">
    <property type="entry name" value="Lactate_DH/Glyco_Ohase_4_C"/>
</dbReference>